<gene>
    <name evidence="2" type="ORF">MNB_ARC-1_802</name>
</gene>
<name>A0A3B1E778_9ZZZZ</name>
<feature type="transmembrane region" description="Helical" evidence="1">
    <location>
        <begin position="6"/>
        <end position="28"/>
    </location>
</feature>
<accession>A0A3B1E778</accession>
<dbReference type="AlphaFoldDB" id="A0A3B1E778"/>
<evidence type="ECO:0000256" key="1">
    <source>
        <dbReference type="SAM" id="Phobius"/>
    </source>
</evidence>
<evidence type="ECO:0000313" key="2">
    <source>
        <dbReference type="EMBL" id="VAY88495.1"/>
    </source>
</evidence>
<keyword evidence="1" id="KW-1133">Transmembrane helix</keyword>
<proteinExistence type="predicted"/>
<organism evidence="2">
    <name type="scientific">hydrothermal vent metagenome</name>
    <dbReference type="NCBI Taxonomy" id="652676"/>
    <lineage>
        <taxon>unclassified sequences</taxon>
        <taxon>metagenomes</taxon>
        <taxon>ecological metagenomes</taxon>
    </lineage>
</organism>
<dbReference type="EMBL" id="UOYO01000060">
    <property type="protein sequence ID" value="VAY88495.1"/>
    <property type="molecule type" value="Genomic_DNA"/>
</dbReference>
<sequence>MISDTISLMMIVSAFISITMLILVLVFAKKSYFQDPSKSSEYPLFDSVNDLQDAIKKDKNKK</sequence>
<keyword evidence="1" id="KW-0472">Membrane</keyword>
<protein>
    <submittedName>
        <fullName evidence="2">Uncharacterized protein</fullName>
    </submittedName>
</protein>
<keyword evidence="1" id="KW-0812">Transmembrane</keyword>
<reference evidence="2" key="1">
    <citation type="submission" date="2018-10" db="EMBL/GenBank/DDBJ databases">
        <authorList>
            <person name="Aoki K."/>
        </authorList>
    </citation>
    <scope>NUCLEOTIDE SEQUENCE</scope>
</reference>